<dbReference type="GO" id="GO:0003676">
    <property type="term" value="F:nucleic acid binding"/>
    <property type="evidence" value="ECO:0007669"/>
    <property type="project" value="InterPro"/>
</dbReference>
<keyword evidence="2" id="KW-1185">Reference proteome</keyword>
<gene>
    <name evidence="1" type="ORF">ACAOBT_LOCUS8535</name>
</gene>
<proteinExistence type="predicted"/>
<dbReference type="AlphaFoldDB" id="A0A9P0KA64"/>
<dbReference type="Gene3D" id="3.30.420.10">
    <property type="entry name" value="Ribonuclease H-like superfamily/Ribonuclease H"/>
    <property type="match status" value="1"/>
</dbReference>
<accession>A0A9P0KA64</accession>
<name>A0A9P0KA64_ACAOB</name>
<reference evidence="1" key="1">
    <citation type="submission" date="2022-03" db="EMBL/GenBank/DDBJ databases">
        <authorList>
            <person name="Sayadi A."/>
        </authorList>
    </citation>
    <scope>NUCLEOTIDE SEQUENCE</scope>
</reference>
<dbReference type="EMBL" id="CAKOFQ010006766">
    <property type="protein sequence ID" value="CAH1969763.1"/>
    <property type="molecule type" value="Genomic_DNA"/>
</dbReference>
<protein>
    <submittedName>
        <fullName evidence="1">Uncharacterized protein</fullName>
    </submittedName>
</protein>
<evidence type="ECO:0000313" key="1">
    <source>
        <dbReference type="EMBL" id="CAH1969763.1"/>
    </source>
</evidence>
<dbReference type="InterPro" id="IPR036397">
    <property type="entry name" value="RNaseH_sf"/>
</dbReference>
<comment type="caution">
    <text evidence="1">The sequence shown here is derived from an EMBL/GenBank/DDBJ whole genome shotgun (WGS) entry which is preliminary data.</text>
</comment>
<dbReference type="Proteomes" id="UP001152888">
    <property type="component" value="Unassembled WGS sequence"/>
</dbReference>
<evidence type="ECO:0000313" key="2">
    <source>
        <dbReference type="Proteomes" id="UP001152888"/>
    </source>
</evidence>
<organism evidence="1 2">
    <name type="scientific">Acanthoscelides obtectus</name>
    <name type="common">Bean weevil</name>
    <name type="synonym">Bruchus obtectus</name>
    <dbReference type="NCBI Taxonomy" id="200917"/>
    <lineage>
        <taxon>Eukaryota</taxon>
        <taxon>Metazoa</taxon>
        <taxon>Ecdysozoa</taxon>
        <taxon>Arthropoda</taxon>
        <taxon>Hexapoda</taxon>
        <taxon>Insecta</taxon>
        <taxon>Pterygota</taxon>
        <taxon>Neoptera</taxon>
        <taxon>Endopterygota</taxon>
        <taxon>Coleoptera</taxon>
        <taxon>Polyphaga</taxon>
        <taxon>Cucujiformia</taxon>
        <taxon>Chrysomeloidea</taxon>
        <taxon>Chrysomelidae</taxon>
        <taxon>Bruchinae</taxon>
        <taxon>Bruchini</taxon>
        <taxon>Acanthoscelides</taxon>
    </lineage>
</organism>
<sequence length="96" mass="11067">MFEISVTCTRVVSDVFGVSCCWSPDLTSIDYILWDYVKQEKDTPSTLEFIKERIKKALENTSEHMLEDLCYLSPNFSYASNMLKMFLSSLYSLVLG</sequence>